<accession>A0AAD9J9J6</accession>
<dbReference type="EMBL" id="JAODUP010000471">
    <property type="protein sequence ID" value="KAK2149013.1"/>
    <property type="molecule type" value="Genomic_DNA"/>
</dbReference>
<keyword evidence="3" id="KW-1185">Reference proteome</keyword>
<protein>
    <recommendedName>
        <fullName evidence="1">Apple domain-containing protein</fullName>
    </recommendedName>
</protein>
<feature type="domain" description="Apple" evidence="1">
    <location>
        <begin position="95"/>
        <end position="150"/>
    </location>
</feature>
<sequence>MLEGPLAEENSVELLVVILEPFGEPNNYDGIENCGKFLSGYKKDNPPKMKLSGLWMDIRCHETHPWTNSVLCEKLNQDTFGSTNGKQNVVFNERENSSILGQVIIALEVTNRWKCLVTCINNQDCLSVNFKKSSEPNEMNCELNTISTREMENISEWSDEDHQRSERDHRKWEFYEIEHPGF</sequence>
<dbReference type="AlphaFoldDB" id="A0AAD9J9J6"/>
<evidence type="ECO:0000313" key="2">
    <source>
        <dbReference type="EMBL" id="KAK2149013.1"/>
    </source>
</evidence>
<evidence type="ECO:0000259" key="1">
    <source>
        <dbReference type="Pfam" id="PF00024"/>
    </source>
</evidence>
<proteinExistence type="predicted"/>
<name>A0AAD9J9J6_9ANNE</name>
<gene>
    <name evidence="2" type="ORF">LSH36_471g01031</name>
</gene>
<evidence type="ECO:0000313" key="3">
    <source>
        <dbReference type="Proteomes" id="UP001208570"/>
    </source>
</evidence>
<reference evidence="2" key="1">
    <citation type="journal article" date="2023" name="Mol. Biol. Evol.">
        <title>Third-Generation Sequencing Reveals the Adaptive Role of the Epigenome in Three Deep-Sea Polychaetes.</title>
        <authorList>
            <person name="Perez M."/>
            <person name="Aroh O."/>
            <person name="Sun Y."/>
            <person name="Lan Y."/>
            <person name="Juniper S.K."/>
            <person name="Young C.R."/>
            <person name="Angers B."/>
            <person name="Qian P.Y."/>
        </authorList>
    </citation>
    <scope>NUCLEOTIDE SEQUENCE</scope>
    <source>
        <strain evidence="2">P08H-3</strain>
    </source>
</reference>
<dbReference type="Pfam" id="PF00024">
    <property type="entry name" value="PAN_1"/>
    <property type="match status" value="1"/>
</dbReference>
<comment type="caution">
    <text evidence="2">The sequence shown here is derived from an EMBL/GenBank/DDBJ whole genome shotgun (WGS) entry which is preliminary data.</text>
</comment>
<dbReference type="Proteomes" id="UP001208570">
    <property type="component" value="Unassembled WGS sequence"/>
</dbReference>
<dbReference type="InterPro" id="IPR003609">
    <property type="entry name" value="Pan_app"/>
</dbReference>
<organism evidence="2 3">
    <name type="scientific">Paralvinella palmiformis</name>
    <dbReference type="NCBI Taxonomy" id="53620"/>
    <lineage>
        <taxon>Eukaryota</taxon>
        <taxon>Metazoa</taxon>
        <taxon>Spiralia</taxon>
        <taxon>Lophotrochozoa</taxon>
        <taxon>Annelida</taxon>
        <taxon>Polychaeta</taxon>
        <taxon>Sedentaria</taxon>
        <taxon>Canalipalpata</taxon>
        <taxon>Terebellida</taxon>
        <taxon>Terebelliformia</taxon>
        <taxon>Alvinellidae</taxon>
        <taxon>Paralvinella</taxon>
    </lineage>
</organism>